<feature type="repeat" description="ANK" evidence="3">
    <location>
        <begin position="527"/>
        <end position="559"/>
    </location>
</feature>
<dbReference type="SMART" id="SM00248">
    <property type="entry name" value="ANK"/>
    <property type="match status" value="9"/>
</dbReference>
<feature type="repeat" description="ANK" evidence="3">
    <location>
        <begin position="560"/>
        <end position="587"/>
    </location>
</feature>
<sequence length="664" mass="70790">MSSSVHLNETKLKKGKMNEAADNDVHDDTDDEEPLFARIPPDILRRLEEELKPTVDQVRRDLEMAVRRLDAAKVQSLLARPPEGFDINTPTPDTSHSALVELIVCALEDEDQSAEAVKCIRLLAQHGADVNGQDRNGLRPLHLCAQWWRHNIAVELAHVLLEPPLSADPTLTKKLPPPQPLPVSSSADNDENDDGVHEHGHGEEGCTCGASFGGLLNTITITLVGGTKLEIQRPPPSPPSPAPRADEARPQPEQEEADVTPLHMALLSGNIGLGALLLSHGASISAYDADAGTVLHRAVNCMTSPGPNTAFILSQPGGKALVSVPNACGQLPLHMAVTHPSKLCAARQLVSAGADINARVQGGDDNHVVRANQRDMTPLLLACRVAKNGKMEPMVAFLLAAGADPNARGGIRQSALTLAAMAKSLPIVRLLVANGALVKRNKTKAAAAGEAEEKNGNNDDDGNNDHWPLSAAALLDEAGCEVDRRDREGHTPLIYVAGYYDAPGGGADQVIWLLVDRGADIEARVHDGRRALHYAAFKGNDACAAALISHGADLEAEDDNGWTPLHFAARYHQLGVVKLLLAKGAGVKKGVRGGPQPKNRYGWEFDIEGFTAADLARVVRGGQPTVDVLLGAGDVLSKTTKGLSDEDLFEEPEKDWIITSSRTS</sequence>
<protein>
    <submittedName>
        <fullName evidence="5">Ankyrin repeat-containing domain protein</fullName>
    </submittedName>
</protein>
<evidence type="ECO:0000256" key="1">
    <source>
        <dbReference type="ARBA" id="ARBA00022737"/>
    </source>
</evidence>
<feature type="compositionally biased region" description="Pro residues" evidence="4">
    <location>
        <begin position="233"/>
        <end position="242"/>
    </location>
</feature>
<feature type="repeat" description="ANK" evidence="3">
    <location>
        <begin position="328"/>
        <end position="361"/>
    </location>
</feature>
<feature type="repeat" description="ANK" evidence="3">
    <location>
        <begin position="257"/>
        <end position="289"/>
    </location>
</feature>
<keyword evidence="2 3" id="KW-0040">ANK repeat</keyword>
<feature type="compositionally biased region" description="Basic and acidic residues" evidence="4">
    <location>
        <begin position="8"/>
        <end position="26"/>
    </location>
</feature>
<dbReference type="InterPro" id="IPR036770">
    <property type="entry name" value="Ankyrin_rpt-contain_sf"/>
</dbReference>
<gene>
    <name evidence="5" type="ORF">B0H63DRAFT_542187</name>
</gene>
<accession>A0AAE0U246</accession>
<dbReference type="SUPFAM" id="SSF48403">
    <property type="entry name" value="Ankyrin repeat"/>
    <property type="match status" value="2"/>
</dbReference>
<feature type="region of interest" description="Disordered" evidence="4">
    <location>
        <begin position="228"/>
        <end position="258"/>
    </location>
</feature>
<dbReference type="PROSITE" id="PS50088">
    <property type="entry name" value="ANK_REPEAT"/>
    <property type="match status" value="4"/>
</dbReference>
<dbReference type="Proteomes" id="UP001285441">
    <property type="component" value="Unassembled WGS sequence"/>
</dbReference>
<comment type="caution">
    <text evidence="5">The sequence shown here is derived from an EMBL/GenBank/DDBJ whole genome shotgun (WGS) entry which is preliminary data.</text>
</comment>
<organism evidence="5 6">
    <name type="scientific">Podospora didyma</name>
    <dbReference type="NCBI Taxonomy" id="330526"/>
    <lineage>
        <taxon>Eukaryota</taxon>
        <taxon>Fungi</taxon>
        <taxon>Dikarya</taxon>
        <taxon>Ascomycota</taxon>
        <taxon>Pezizomycotina</taxon>
        <taxon>Sordariomycetes</taxon>
        <taxon>Sordariomycetidae</taxon>
        <taxon>Sordariales</taxon>
        <taxon>Podosporaceae</taxon>
        <taxon>Podospora</taxon>
    </lineage>
</organism>
<dbReference type="Pfam" id="PF00023">
    <property type="entry name" value="Ank"/>
    <property type="match status" value="1"/>
</dbReference>
<dbReference type="PANTHER" id="PTHR24198">
    <property type="entry name" value="ANKYRIN REPEAT AND PROTEIN KINASE DOMAIN-CONTAINING PROTEIN"/>
    <property type="match status" value="1"/>
</dbReference>
<keyword evidence="1" id="KW-0677">Repeat</keyword>
<feature type="region of interest" description="Disordered" evidence="4">
    <location>
        <begin position="446"/>
        <end position="467"/>
    </location>
</feature>
<dbReference type="PANTHER" id="PTHR24198:SF165">
    <property type="entry name" value="ANKYRIN REPEAT-CONTAINING PROTEIN-RELATED"/>
    <property type="match status" value="1"/>
</dbReference>
<evidence type="ECO:0000256" key="3">
    <source>
        <dbReference type="PROSITE-ProRule" id="PRU00023"/>
    </source>
</evidence>
<evidence type="ECO:0000256" key="4">
    <source>
        <dbReference type="SAM" id="MobiDB-lite"/>
    </source>
</evidence>
<evidence type="ECO:0000313" key="6">
    <source>
        <dbReference type="Proteomes" id="UP001285441"/>
    </source>
</evidence>
<dbReference type="InterPro" id="IPR002110">
    <property type="entry name" value="Ankyrin_rpt"/>
</dbReference>
<dbReference type="Gene3D" id="1.25.40.20">
    <property type="entry name" value="Ankyrin repeat-containing domain"/>
    <property type="match status" value="5"/>
</dbReference>
<dbReference type="Pfam" id="PF12796">
    <property type="entry name" value="Ank_2"/>
    <property type="match status" value="1"/>
</dbReference>
<feature type="region of interest" description="Disordered" evidence="4">
    <location>
        <begin position="1"/>
        <end position="34"/>
    </location>
</feature>
<reference evidence="5" key="2">
    <citation type="submission" date="2023-06" db="EMBL/GenBank/DDBJ databases">
        <authorList>
            <consortium name="Lawrence Berkeley National Laboratory"/>
            <person name="Haridas S."/>
            <person name="Hensen N."/>
            <person name="Bonometti L."/>
            <person name="Westerberg I."/>
            <person name="Brannstrom I.O."/>
            <person name="Guillou S."/>
            <person name="Cros-Aarteil S."/>
            <person name="Calhoun S."/>
            <person name="Kuo A."/>
            <person name="Mondo S."/>
            <person name="Pangilinan J."/>
            <person name="Riley R."/>
            <person name="LaButti K."/>
            <person name="Andreopoulos B."/>
            <person name="Lipzen A."/>
            <person name="Chen C."/>
            <person name="Yanf M."/>
            <person name="Daum C."/>
            <person name="Ng V."/>
            <person name="Clum A."/>
            <person name="Steindorff A."/>
            <person name="Ohm R."/>
            <person name="Martin F."/>
            <person name="Silar P."/>
            <person name="Natvig D."/>
            <person name="Lalanne C."/>
            <person name="Gautier V."/>
            <person name="Ament-velasquez S.L."/>
            <person name="Kruys A."/>
            <person name="Hutchinson M.I."/>
            <person name="Powell A.J."/>
            <person name="Barry K."/>
            <person name="Miller A.N."/>
            <person name="Grigoriev I.V."/>
            <person name="Debuchy R."/>
            <person name="Gladieux P."/>
            <person name="Thoren M.H."/>
            <person name="Johannesson H."/>
        </authorList>
    </citation>
    <scope>NUCLEOTIDE SEQUENCE</scope>
    <source>
        <strain evidence="5">CBS 232.78</strain>
    </source>
</reference>
<dbReference type="AlphaFoldDB" id="A0AAE0U246"/>
<keyword evidence="6" id="KW-1185">Reference proteome</keyword>
<dbReference type="PROSITE" id="PS50297">
    <property type="entry name" value="ANK_REP_REGION"/>
    <property type="match status" value="4"/>
</dbReference>
<name>A0AAE0U246_9PEZI</name>
<dbReference type="Pfam" id="PF13637">
    <property type="entry name" value="Ank_4"/>
    <property type="match status" value="1"/>
</dbReference>
<feature type="region of interest" description="Disordered" evidence="4">
    <location>
        <begin position="168"/>
        <end position="202"/>
    </location>
</feature>
<evidence type="ECO:0000256" key="2">
    <source>
        <dbReference type="ARBA" id="ARBA00023043"/>
    </source>
</evidence>
<dbReference type="EMBL" id="JAULSW010000003">
    <property type="protein sequence ID" value="KAK3387774.1"/>
    <property type="molecule type" value="Genomic_DNA"/>
</dbReference>
<proteinExistence type="predicted"/>
<evidence type="ECO:0000313" key="5">
    <source>
        <dbReference type="EMBL" id="KAK3387774.1"/>
    </source>
</evidence>
<reference evidence="5" key="1">
    <citation type="journal article" date="2023" name="Mol. Phylogenet. Evol.">
        <title>Genome-scale phylogeny and comparative genomics of the fungal order Sordariales.</title>
        <authorList>
            <person name="Hensen N."/>
            <person name="Bonometti L."/>
            <person name="Westerberg I."/>
            <person name="Brannstrom I.O."/>
            <person name="Guillou S."/>
            <person name="Cros-Aarteil S."/>
            <person name="Calhoun S."/>
            <person name="Haridas S."/>
            <person name="Kuo A."/>
            <person name="Mondo S."/>
            <person name="Pangilinan J."/>
            <person name="Riley R."/>
            <person name="LaButti K."/>
            <person name="Andreopoulos B."/>
            <person name="Lipzen A."/>
            <person name="Chen C."/>
            <person name="Yan M."/>
            <person name="Daum C."/>
            <person name="Ng V."/>
            <person name="Clum A."/>
            <person name="Steindorff A."/>
            <person name="Ohm R.A."/>
            <person name="Martin F."/>
            <person name="Silar P."/>
            <person name="Natvig D.O."/>
            <person name="Lalanne C."/>
            <person name="Gautier V."/>
            <person name="Ament-Velasquez S.L."/>
            <person name="Kruys A."/>
            <person name="Hutchinson M.I."/>
            <person name="Powell A.J."/>
            <person name="Barry K."/>
            <person name="Miller A.N."/>
            <person name="Grigoriev I.V."/>
            <person name="Debuchy R."/>
            <person name="Gladieux P."/>
            <person name="Hiltunen Thoren M."/>
            <person name="Johannesson H."/>
        </authorList>
    </citation>
    <scope>NUCLEOTIDE SEQUENCE</scope>
    <source>
        <strain evidence="5">CBS 232.78</strain>
    </source>
</reference>